<keyword evidence="3" id="KW-1185">Reference proteome</keyword>
<dbReference type="AlphaFoldDB" id="A0A0E0JPT7"/>
<evidence type="ECO:0000256" key="1">
    <source>
        <dbReference type="SAM" id="MobiDB-lite"/>
    </source>
</evidence>
<dbReference type="HOGENOM" id="CLU_1322881_0_0_1"/>
<name>A0A0E0JPT7_ORYPU</name>
<reference evidence="2" key="1">
    <citation type="submission" date="2015-04" db="UniProtKB">
        <authorList>
            <consortium name="EnsemblPlants"/>
        </authorList>
    </citation>
    <scope>IDENTIFICATION</scope>
</reference>
<dbReference type="eggNOG" id="ENOG502R3H1">
    <property type="taxonomic scope" value="Eukaryota"/>
</dbReference>
<protein>
    <submittedName>
        <fullName evidence="2">Uncharacterized protein</fullName>
    </submittedName>
</protein>
<dbReference type="Proteomes" id="UP000026962">
    <property type="component" value="Chromosome 1"/>
</dbReference>
<sequence length="195" mass="20543">MSQTPDADSARDTFTCGTLFMCLNRRGFSKKKPEEVGKSRRQPPATEQDHAAAAEAEAEAEQEPQYVPVPAPVRAASFEKLECSPPYSGSNIAFDLFVEPELGEDLGARPVLAYCPSPCFDLPVGLMMRAGERCDAPGTAGYVFDGGPTKGALKKVVSCLPPDVAGGDGEEARLPHLVRFLSTSGSTAPANGGLP</sequence>
<reference evidence="2" key="2">
    <citation type="submission" date="2018-05" db="EMBL/GenBank/DDBJ databases">
        <title>OpunRS2 (Oryza punctata Reference Sequence Version 2).</title>
        <authorList>
            <person name="Zhang J."/>
            <person name="Kudrna D."/>
            <person name="Lee S."/>
            <person name="Talag J."/>
            <person name="Welchert J."/>
            <person name="Wing R.A."/>
        </authorList>
    </citation>
    <scope>NUCLEOTIDE SEQUENCE [LARGE SCALE GENOMIC DNA]</scope>
</reference>
<dbReference type="EnsemblPlants" id="OPUNC01G32970.1">
    <property type="protein sequence ID" value="OPUNC01G32970.1"/>
    <property type="gene ID" value="OPUNC01G32970"/>
</dbReference>
<dbReference type="GO" id="GO:0048564">
    <property type="term" value="P:photosystem I assembly"/>
    <property type="evidence" value="ECO:0007669"/>
    <property type="project" value="InterPro"/>
</dbReference>
<dbReference type="PANTHER" id="PTHR33672">
    <property type="entry name" value="YCF3-INTERACTING PROTEIN 1, CHLOROPLASTIC"/>
    <property type="match status" value="1"/>
</dbReference>
<dbReference type="Gramene" id="OPUNC01G32970.1">
    <property type="protein sequence ID" value="OPUNC01G32970.1"/>
    <property type="gene ID" value="OPUNC01G32970"/>
</dbReference>
<dbReference type="GO" id="GO:0080183">
    <property type="term" value="P:response to photooxidative stress"/>
    <property type="evidence" value="ECO:0007669"/>
    <property type="project" value="InterPro"/>
</dbReference>
<organism evidence="2">
    <name type="scientific">Oryza punctata</name>
    <name type="common">Red rice</name>
    <dbReference type="NCBI Taxonomy" id="4537"/>
    <lineage>
        <taxon>Eukaryota</taxon>
        <taxon>Viridiplantae</taxon>
        <taxon>Streptophyta</taxon>
        <taxon>Embryophyta</taxon>
        <taxon>Tracheophyta</taxon>
        <taxon>Spermatophyta</taxon>
        <taxon>Magnoliopsida</taxon>
        <taxon>Liliopsida</taxon>
        <taxon>Poales</taxon>
        <taxon>Poaceae</taxon>
        <taxon>BOP clade</taxon>
        <taxon>Oryzoideae</taxon>
        <taxon>Oryzeae</taxon>
        <taxon>Oryzinae</taxon>
        <taxon>Oryza</taxon>
    </lineage>
</organism>
<feature type="region of interest" description="Disordered" evidence="1">
    <location>
        <begin position="31"/>
        <end position="67"/>
    </location>
</feature>
<accession>A0A0E0JPT7</accession>
<dbReference type="OMA" id="WHETRCA"/>
<evidence type="ECO:0000313" key="2">
    <source>
        <dbReference type="EnsemblPlants" id="OPUNC01G32970.1"/>
    </source>
</evidence>
<dbReference type="InterPro" id="IPR040340">
    <property type="entry name" value="CEST/Y3IP1"/>
</dbReference>
<proteinExistence type="predicted"/>
<dbReference type="GO" id="GO:0009535">
    <property type="term" value="C:chloroplast thylakoid membrane"/>
    <property type="evidence" value="ECO:0007669"/>
    <property type="project" value="InterPro"/>
</dbReference>
<dbReference type="STRING" id="4537.A0A0E0JPT7"/>
<dbReference type="PANTHER" id="PTHR33672:SF16">
    <property type="entry name" value="OS01G0798750 PROTEIN"/>
    <property type="match status" value="1"/>
</dbReference>
<evidence type="ECO:0000313" key="3">
    <source>
        <dbReference type="Proteomes" id="UP000026962"/>
    </source>
</evidence>